<feature type="binding site" evidence="1">
    <location>
        <position position="180"/>
    </location>
    <ligand>
        <name>Zn(2+)</name>
        <dbReference type="ChEBI" id="CHEBI:29105"/>
        <note>catalytic</note>
    </ligand>
</feature>
<dbReference type="PROSITE" id="PS51864">
    <property type="entry name" value="ASTACIN"/>
    <property type="match status" value="1"/>
</dbReference>
<dbReference type="PANTHER" id="PTHR10127">
    <property type="entry name" value="DISCOIDIN, CUB, EGF, LAMININ , AND ZINC METALLOPROTEASE DOMAIN CONTAINING"/>
    <property type="match status" value="1"/>
</dbReference>
<evidence type="ECO:0000313" key="8">
    <source>
        <dbReference type="Proteomes" id="UP000663829"/>
    </source>
</evidence>
<evidence type="ECO:0000313" key="7">
    <source>
        <dbReference type="EMBL" id="CAF4038958.1"/>
    </source>
</evidence>
<evidence type="ECO:0000313" key="6">
    <source>
        <dbReference type="EMBL" id="CAF3859858.1"/>
    </source>
</evidence>
<dbReference type="Gene3D" id="3.40.390.10">
    <property type="entry name" value="Collagenase (Catalytic Domain)"/>
    <property type="match status" value="1"/>
</dbReference>
<feature type="signal peptide" evidence="2">
    <location>
        <begin position="1"/>
        <end position="19"/>
    </location>
</feature>
<evidence type="ECO:0000256" key="1">
    <source>
        <dbReference type="PROSITE-ProRule" id="PRU01211"/>
    </source>
</evidence>
<dbReference type="EMBL" id="CAJOBC010018800">
    <property type="protein sequence ID" value="CAF4038958.1"/>
    <property type="molecule type" value="Genomic_DNA"/>
</dbReference>
<dbReference type="EC" id="3.4.24.-" evidence="2"/>
<dbReference type="Proteomes" id="UP000681722">
    <property type="component" value="Unassembled WGS sequence"/>
</dbReference>
<keyword evidence="2" id="KW-0732">Signal</keyword>
<dbReference type="CDD" id="cd04280">
    <property type="entry name" value="ZnMc_astacin_like"/>
    <property type="match status" value="1"/>
</dbReference>
<dbReference type="GO" id="GO:0006508">
    <property type="term" value="P:proteolysis"/>
    <property type="evidence" value="ECO:0007669"/>
    <property type="project" value="UniProtKB-KW"/>
</dbReference>
<dbReference type="Proteomes" id="UP000663829">
    <property type="component" value="Unassembled WGS sequence"/>
</dbReference>
<sequence length="277" mass="31460">MYWYSTITLLLYVATTIHANALERFGDVSLPLMPDVHAPHQQNVQSLIHNEHVKLVEGDIAVPSDQAHLRNLVLSSRKWSNRVVPFVFDPASGYTAAQQNTITAAMAKMTEQTNNCIRFVRRSNEPTWLRITASTGCWSYLGQIYTSGAQDLSLRKDSNYNCVSQGTVIHELMHALGYDHEHNRPDRDNYIQIEWNNVQSDLFYAFDRQPASAVNTFNHGYDYGSIMHYRQDAFSKNGKPTMVPTYPGWQSWVAQMGNGNLLSANDIDKIKKHYGCA</sequence>
<dbReference type="EMBL" id="CAJNOK010009791">
    <property type="protein sequence ID" value="CAF1098425.1"/>
    <property type="molecule type" value="Genomic_DNA"/>
</dbReference>
<dbReference type="PANTHER" id="PTHR10127:SF883">
    <property type="entry name" value="ZINC METALLOPROTEINASE NAS-8"/>
    <property type="match status" value="1"/>
</dbReference>
<name>A0A815ALF6_9BILA</name>
<dbReference type="InterPro" id="IPR001506">
    <property type="entry name" value="Peptidase_M12A"/>
</dbReference>
<dbReference type="InterPro" id="IPR006026">
    <property type="entry name" value="Peptidase_Metallo"/>
</dbReference>
<organism evidence="5 8">
    <name type="scientific">Didymodactylos carnosus</name>
    <dbReference type="NCBI Taxonomy" id="1234261"/>
    <lineage>
        <taxon>Eukaryota</taxon>
        <taxon>Metazoa</taxon>
        <taxon>Spiralia</taxon>
        <taxon>Gnathifera</taxon>
        <taxon>Rotifera</taxon>
        <taxon>Eurotatoria</taxon>
        <taxon>Bdelloidea</taxon>
        <taxon>Philodinida</taxon>
        <taxon>Philodinidae</taxon>
        <taxon>Didymodactylos</taxon>
    </lineage>
</organism>
<accession>A0A815ALF6</accession>
<comment type="caution">
    <text evidence="1">Lacks conserved residue(s) required for the propagation of feature annotation.</text>
</comment>
<evidence type="ECO:0000259" key="3">
    <source>
        <dbReference type="PROSITE" id="PS51864"/>
    </source>
</evidence>
<reference evidence="5" key="1">
    <citation type="submission" date="2021-02" db="EMBL/GenBank/DDBJ databases">
        <authorList>
            <person name="Nowell W R."/>
        </authorList>
    </citation>
    <scope>NUCLEOTIDE SEQUENCE</scope>
</reference>
<dbReference type="GO" id="GO:0008270">
    <property type="term" value="F:zinc ion binding"/>
    <property type="evidence" value="ECO:0007669"/>
    <property type="project" value="UniProtKB-UniRule"/>
</dbReference>
<comment type="caution">
    <text evidence="5">The sequence shown here is derived from an EMBL/GenBank/DDBJ whole genome shotgun (WGS) entry which is preliminary data.</text>
</comment>
<evidence type="ECO:0000313" key="5">
    <source>
        <dbReference type="EMBL" id="CAF1261184.1"/>
    </source>
</evidence>
<dbReference type="OrthoDB" id="6665824at2759"/>
<evidence type="ECO:0000313" key="4">
    <source>
        <dbReference type="EMBL" id="CAF1098425.1"/>
    </source>
</evidence>
<keyword evidence="8" id="KW-1185">Reference proteome</keyword>
<keyword evidence="1 2" id="KW-0862">Zinc</keyword>
<evidence type="ECO:0000256" key="2">
    <source>
        <dbReference type="RuleBase" id="RU361183"/>
    </source>
</evidence>
<keyword evidence="1 2" id="KW-0482">Metalloprotease</keyword>
<keyword evidence="1 2" id="KW-0645">Protease</keyword>
<dbReference type="PRINTS" id="PR00480">
    <property type="entry name" value="ASTACIN"/>
</dbReference>
<dbReference type="InterPro" id="IPR034035">
    <property type="entry name" value="Astacin-like_dom"/>
</dbReference>
<proteinExistence type="predicted"/>
<dbReference type="Proteomes" id="UP000677228">
    <property type="component" value="Unassembled WGS sequence"/>
</dbReference>
<dbReference type="Proteomes" id="UP000682733">
    <property type="component" value="Unassembled WGS sequence"/>
</dbReference>
<comment type="cofactor">
    <cofactor evidence="1 2">
        <name>Zn(2+)</name>
        <dbReference type="ChEBI" id="CHEBI:29105"/>
    </cofactor>
    <text evidence="1 2">Binds 1 zinc ion per subunit.</text>
</comment>
<dbReference type="AlphaFoldDB" id="A0A815ALF6"/>
<keyword evidence="1 2" id="KW-0479">Metal-binding</keyword>
<dbReference type="GO" id="GO:0004222">
    <property type="term" value="F:metalloendopeptidase activity"/>
    <property type="evidence" value="ECO:0007669"/>
    <property type="project" value="UniProtKB-UniRule"/>
</dbReference>
<dbReference type="SUPFAM" id="SSF55486">
    <property type="entry name" value="Metalloproteases ('zincins'), catalytic domain"/>
    <property type="match status" value="1"/>
</dbReference>
<protein>
    <recommendedName>
        <fullName evidence="2">Metalloendopeptidase</fullName>
        <ecNumber evidence="2">3.4.24.-</ecNumber>
    </recommendedName>
</protein>
<gene>
    <name evidence="5" type="ORF">GPM918_LOCUS26612</name>
    <name evidence="4" type="ORF">OVA965_LOCUS19170</name>
    <name evidence="7" type="ORF">SRO942_LOCUS26797</name>
    <name evidence="6" type="ORF">TMI583_LOCUS19183</name>
</gene>
<dbReference type="EMBL" id="CAJOBA010009809">
    <property type="protein sequence ID" value="CAF3859858.1"/>
    <property type="molecule type" value="Genomic_DNA"/>
</dbReference>
<feature type="active site" evidence="1">
    <location>
        <position position="171"/>
    </location>
</feature>
<dbReference type="Pfam" id="PF01400">
    <property type="entry name" value="Astacin"/>
    <property type="match status" value="1"/>
</dbReference>
<dbReference type="SMART" id="SM00235">
    <property type="entry name" value="ZnMc"/>
    <property type="match status" value="1"/>
</dbReference>
<feature type="binding site" evidence="1">
    <location>
        <position position="170"/>
    </location>
    <ligand>
        <name>Zn(2+)</name>
        <dbReference type="ChEBI" id="CHEBI:29105"/>
        <note>catalytic</note>
    </ligand>
</feature>
<keyword evidence="1 2" id="KW-0378">Hydrolase</keyword>
<dbReference type="EMBL" id="CAJNOQ010010794">
    <property type="protein sequence ID" value="CAF1261184.1"/>
    <property type="molecule type" value="Genomic_DNA"/>
</dbReference>
<feature type="binding site" evidence="1">
    <location>
        <position position="174"/>
    </location>
    <ligand>
        <name>Zn(2+)</name>
        <dbReference type="ChEBI" id="CHEBI:29105"/>
        <note>catalytic</note>
    </ligand>
</feature>
<feature type="chain" id="PRO_5035953156" description="Metalloendopeptidase" evidence="2">
    <location>
        <begin position="20"/>
        <end position="277"/>
    </location>
</feature>
<feature type="domain" description="Peptidase M12A" evidence="3">
    <location>
        <begin position="66"/>
        <end position="277"/>
    </location>
</feature>
<dbReference type="InterPro" id="IPR024079">
    <property type="entry name" value="MetalloPept_cat_dom_sf"/>
</dbReference>